<dbReference type="SUPFAM" id="SSF110857">
    <property type="entry name" value="Gamma-glutamyl cyclotransferase-like"/>
    <property type="match status" value="1"/>
</dbReference>
<gene>
    <name evidence="7" type="ORF">RJT34_28047</name>
</gene>
<comment type="similarity">
    <text evidence="2 5">Belongs to the gamma-glutamylcyclotransferase family.</text>
</comment>
<feature type="active site" description="Proton acceptor" evidence="4">
    <location>
        <position position="96"/>
    </location>
</feature>
<evidence type="ECO:0000256" key="4">
    <source>
        <dbReference type="PIRSR" id="PIRSR639126-1"/>
    </source>
</evidence>
<evidence type="ECO:0000256" key="1">
    <source>
        <dbReference type="ARBA" id="ARBA00002782"/>
    </source>
</evidence>
<dbReference type="GO" id="GO:0061929">
    <property type="term" value="F:gamma-glutamylaminecyclotransferase activity"/>
    <property type="evidence" value="ECO:0007669"/>
    <property type="project" value="InterPro"/>
</dbReference>
<comment type="caution">
    <text evidence="7">The sequence shown here is derived from an EMBL/GenBank/DDBJ whole genome shotgun (WGS) entry which is preliminary data.</text>
</comment>
<dbReference type="CDD" id="cd06661">
    <property type="entry name" value="GGCT_like"/>
    <property type="match status" value="1"/>
</dbReference>
<sequence>MVSETEMEKEAKAKPHTIFAYGTLKEGFPNHDLMEGLISRDDAVCIGTYFTHHPYPLVCGPHGIPYLINLPGSGHRIKGQLYAVSDDALILLDHFEGVAAGYYERLPVAVVAAEGGGMVEAEAEAYWAHRRFGEVLWKMKGEVGLVEYGQNEAMDYVRREDRPGGRNTILDLVLSSEL</sequence>
<evidence type="ECO:0000259" key="6">
    <source>
        <dbReference type="Pfam" id="PF06094"/>
    </source>
</evidence>
<dbReference type="PANTHER" id="PTHR12510:SF15">
    <property type="entry name" value="GAMMA-GLUTAMYLCYCLOTRANSFERASE FAMILY PROTEIN"/>
    <property type="match status" value="1"/>
</dbReference>
<comment type="function">
    <text evidence="1">Putative gamma-glutamylcyclotransferase.</text>
</comment>
<keyword evidence="3" id="KW-0808">Transferase</keyword>
<name>A0AAN9F8G3_CLITE</name>
<dbReference type="InterPro" id="IPR013024">
    <property type="entry name" value="GGCT-like"/>
</dbReference>
<dbReference type="Pfam" id="PF06094">
    <property type="entry name" value="GGACT"/>
    <property type="match status" value="1"/>
</dbReference>
<dbReference type="GO" id="GO:0005829">
    <property type="term" value="C:cytosol"/>
    <property type="evidence" value="ECO:0007669"/>
    <property type="project" value="TreeGrafter"/>
</dbReference>
<accession>A0AAN9F8G3</accession>
<evidence type="ECO:0000256" key="5">
    <source>
        <dbReference type="RuleBase" id="RU367036"/>
    </source>
</evidence>
<dbReference type="InterPro" id="IPR036568">
    <property type="entry name" value="GGCT-like_sf"/>
</dbReference>
<dbReference type="InterPro" id="IPR039126">
    <property type="entry name" value="GGACT"/>
</dbReference>
<keyword evidence="3" id="KW-0012">Acyltransferase</keyword>
<proteinExistence type="inferred from homology"/>
<keyword evidence="8" id="KW-1185">Reference proteome</keyword>
<dbReference type="Proteomes" id="UP001359559">
    <property type="component" value="Unassembled WGS sequence"/>
</dbReference>
<evidence type="ECO:0000256" key="3">
    <source>
        <dbReference type="ARBA" id="ARBA00023315"/>
    </source>
</evidence>
<reference evidence="7 8" key="1">
    <citation type="submission" date="2024-01" db="EMBL/GenBank/DDBJ databases">
        <title>The genomes of 5 underutilized Papilionoideae crops provide insights into root nodulation and disease resistance.</title>
        <authorList>
            <person name="Yuan L."/>
        </authorList>
    </citation>
    <scope>NUCLEOTIDE SEQUENCE [LARGE SCALE GENOMIC DNA]</scope>
    <source>
        <strain evidence="7">LY-2023</strain>
        <tissue evidence="7">Leaf</tissue>
    </source>
</reference>
<protein>
    <recommendedName>
        <fullName evidence="5">Gamma-glutamylcyclotransferase family protein</fullName>
    </recommendedName>
</protein>
<evidence type="ECO:0000313" key="8">
    <source>
        <dbReference type="Proteomes" id="UP001359559"/>
    </source>
</evidence>
<dbReference type="EMBL" id="JAYKXN010000007">
    <property type="protein sequence ID" value="KAK7271832.1"/>
    <property type="molecule type" value="Genomic_DNA"/>
</dbReference>
<dbReference type="PANTHER" id="PTHR12510">
    <property type="entry name" value="TROPONIN C-AKIN-1 PROTEIN"/>
    <property type="match status" value="1"/>
</dbReference>
<dbReference type="AlphaFoldDB" id="A0AAN9F8G3"/>
<dbReference type="Gene3D" id="3.10.490.10">
    <property type="entry name" value="Gamma-glutamyl cyclotransferase-like"/>
    <property type="match status" value="1"/>
</dbReference>
<organism evidence="7 8">
    <name type="scientific">Clitoria ternatea</name>
    <name type="common">Butterfly pea</name>
    <dbReference type="NCBI Taxonomy" id="43366"/>
    <lineage>
        <taxon>Eukaryota</taxon>
        <taxon>Viridiplantae</taxon>
        <taxon>Streptophyta</taxon>
        <taxon>Embryophyta</taxon>
        <taxon>Tracheophyta</taxon>
        <taxon>Spermatophyta</taxon>
        <taxon>Magnoliopsida</taxon>
        <taxon>eudicotyledons</taxon>
        <taxon>Gunneridae</taxon>
        <taxon>Pentapetalae</taxon>
        <taxon>rosids</taxon>
        <taxon>fabids</taxon>
        <taxon>Fabales</taxon>
        <taxon>Fabaceae</taxon>
        <taxon>Papilionoideae</taxon>
        <taxon>50 kb inversion clade</taxon>
        <taxon>NPAAA clade</taxon>
        <taxon>indigoferoid/millettioid clade</taxon>
        <taxon>Phaseoleae</taxon>
        <taxon>Clitoria</taxon>
    </lineage>
</organism>
<dbReference type="GO" id="GO:0016746">
    <property type="term" value="F:acyltransferase activity"/>
    <property type="evidence" value="ECO:0007669"/>
    <property type="project" value="UniProtKB-KW"/>
</dbReference>
<feature type="domain" description="Gamma-glutamylcyclotransferase AIG2-like" evidence="6">
    <location>
        <begin position="18"/>
        <end position="130"/>
    </location>
</feature>
<dbReference type="InterPro" id="IPR009288">
    <property type="entry name" value="AIG2-like_dom"/>
</dbReference>
<evidence type="ECO:0000313" key="7">
    <source>
        <dbReference type="EMBL" id="KAK7271832.1"/>
    </source>
</evidence>
<evidence type="ECO:0000256" key="2">
    <source>
        <dbReference type="ARBA" id="ARBA00008861"/>
    </source>
</evidence>